<accession>A0A836D781</accession>
<evidence type="ECO:0000256" key="1">
    <source>
        <dbReference type="ARBA" id="ARBA00010444"/>
    </source>
</evidence>
<keyword evidence="3" id="KW-0687">Ribonucleoprotein</keyword>
<dbReference type="GO" id="GO:1990904">
    <property type="term" value="C:ribonucleoprotein complex"/>
    <property type="evidence" value="ECO:0007669"/>
    <property type="project" value="UniProtKB-KW"/>
</dbReference>
<dbReference type="AlphaFoldDB" id="A0A836D781"/>
<sequence length="116" mass="13337">MGHIHTKTKKKAAWVITEKYCTSLGNEFHTSKRVCEETAIIPNKKFGNKITGSVKHLMKWIQRDPVRGISIKLQEEEQERRDNYETLKLLDFGSLSNLQVTQPIFGINFKTPHGVV</sequence>
<dbReference type="GO" id="GO:0005840">
    <property type="term" value="C:ribosome"/>
    <property type="evidence" value="ECO:0007669"/>
    <property type="project" value="UniProtKB-KW"/>
</dbReference>
<dbReference type="Gene3D" id="1.10.60.20">
    <property type="entry name" value="Ribosomal protein S17e-like"/>
    <property type="match status" value="1"/>
</dbReference>
<evidence type="ECO:0000256" key="2">
    <source>
        <dbReference type="ARBA" id="ARBA00022980"/>
    </source>
</evidence>
<dbReference type="GO" id="GO:0006412">
    <property type="term" value="P:translation"/>
    <property type="evidence" value="ECO:0007669"/>
    <property type="project" value="InterPro"/>
</dbReference>
<evidence type="ECO:0000313" key="4">
    <source>
        <dbReference type="EMBL" id="KAG5214025.1"/>
    </source>
</evidence>
<dbReference type="Proteomes" id="UP000664991">
    <property type="component" value="Unassembled WGS sequence"/>
</dbReference>
<dbReference type="EMBL" id="JAEMGP010000002">
    <property type="protein sequence ID" value="KAG5214025.1"/>
    <property type="molecule type" value="Genomic_DNA"/>
</dbReference>
<evidence type="ECO:0000313" key="5">
    <source>
        <dbReference type="Proteomes" id="UP000664991"/>
    </source>
</evidence>
<comment type="caution">
    <text evidence="4">The sequence shown here is derived from an EMBL/GenBank/DDBJ whole genome shotgun (WGS) entry which is preliminary data.</text>
</comment>
<dbReference type="PANTHER" id="PTHR10732:SF14">
    <property type="entry name" value="SMALL RIBOSOMAL SUBUNIT PROTEIN ES17"/>
    <property type="match status" value="1"/>
</dbReference>
<comment type="similarity">
    <text evidence="1">Belongs to the eukaryotic ribosomal protein eS17 family.</text>
</comment>
<dbReference type="InterPro" id="IPR001210">
    <property type="entry name" value="Ribosomal_eS17"/>
</dbReference>
<protein>
    <recommendedName>
        <fullName evidence="6">40S ribosomal protein S17-like</fullName>
    </recommendedName>
</protein>
<reference evidence="4 5" key="1">
    <citation type="submission" date="2020-12" db="EMBL/GenBank/DDBJ databases">
        <title>De novo assembly of Tibetan sheep genome.</title>
        <authorList>
            <person name="Li X."/>
        </authorList>
    </citation>
    <scope>NUCLEOTIDE SEQUENCE [LARGE SCALE GENOMIC DNA]</scope>
    <source>
        <tissue evidence="4">Heart</tissue>
    </source>
</reference>
<organism evidence="4 5">
    <name type="scientific">Ovis aries</name>
    <name type="common">Sheep</name>
    <dbReference type="NCBI Taxonomy" id="9940"/>
    <lineage>
        <taxon>Eukaryota</taxon>
        <taxon>Metazoa</taxon>
        <taxon>Chordata</taxon>
        <taxon>Craniata</taxon>
        <taxon>Vertebrata</taxon>
        <taxon>Euteleostomi</taxon>
        <taxon>Mammalia</taxon>
        <taxon>Eutheria</taxon>
        <taxon>Laurasiatheria</taxon>
        <taxon>Artiodactyla</taxon>
        <taxon>Ruminantia</taxon>
        <taxon>Pecora</taxon>
        <taxon>Bovidae</taxon>
        <taxon>Caprinae</taxon>
        <taxon>Ovis</taxon>
    </lineage>
</organism>
<dbReference type="PANTHER" id="PTHR10732">
    <property type="entry name" value="40S RIBOSOMAL PROTEIN S17"/>
    <property type="match status" value="1"/>
</dbReference>
<gene>
    <name evidence="4" type="ORF">JEQ12_009811</name>
</gene>
<dbReference type="Pfam" id="PF00833">
    <property type="entry name" value="Ribosomal_S17e"/>
    <property type="match status" value="1"/>
</dbReference>
<evidence type="ECO:0000256" key="3">
    <source>
        <dbReference type="ARBA" id="ARBA00023274"/>
    </source>
</evidence>
<evidence type="ECO:0008006" key="6">
    <source>
        <dbReference type="Google" id="ProtNLM"/>
    </source>
</evidence>
<keyword evidence="2" id="KW-0689">Ribosomal protein</keyword>
<proteinExistence type="inferred from homology"/>
<dbReference type="GO" id="GO:0003735">
    <property type="term" value="F:structural constituent of ribosome"/>
    <property type="evidence" value="ECO:0007669"/>
    <property type="project" value="InterPro"/>
</dbReference>
<name>A0A836D781_SHEEP</name>
<dbReference type="InterPro" id="IPR036401">
    <property type="entry name" value="Ribosomal_eS17_sf"/>
</dbReference>
<dbReference type="SUPFAM" id="SSF116820">
    <property type="entry name" value="Rps17e-like"/>
    <property type="match status" value="1"/>
</dbReference>